<evidence type="ECO:0000313" key="3">
    <source>
        <dbReference type="Proteomes" id="UP000092461"/>
    </source>
</evidence>
<dbReference type="AlphaFoldDB" id="A0A1B0CQI7"/>
<keyword evidence="1" id="KW-1133">Transmembrane helix</keyword>
<dbReference type="VEuPathDB" id="VectorBase:LLOJ007136"/>
<evidence type="ECO:0000313" key="2">
    <source>
        <dbReference type="EnsemblMetazoa" id="LLOJ007136-PA"/>
    </source>
</evidence>
<evidence type="ECO:0000256" key="1">
    <source>
        <dbReference type="SAM" id="Phobius"/>
    </source>
</evidence>
<dbReference type="EMBL" id="AJWK01023634">
    <property type="status" value="NOT_ANNOTATED_CDS"/>
    <property type="molecule type" value="Genomic_DNA"/>
</dbReference>
<keyword evidence="3" id="KW-1185">Reference proteome</keyword>
<accession>A0A1B0CQI7</accession>
<protein>
    <submittedName>
        <fullName evidence="2">Uncharacterized protein</fullName>
    </submittedName>
</protein>
<sequence length="111" mass="12674">MEASHWKLYVENPCDIPIGDHAFASSYVIRTLNQITKIATDLDTDLRRMQEEHERKIAPKRKSAKHLRTLGGVVGILLGGYLVYKLSTKTNLAKLTEYLQPFLDNQPHHCT</sequence>
<dbReference type="EMBL" id="AJWK01023635">
    <property type="status" value="NOT_ANNOTATED_CDS"/>
    <property type="molecule type" value="Genomic_DNA"/>
</dbReference>
<reference evidence="2" key="1">
    <citation type="submission" date="2020-05" db="UniProtKB">
        <authorList>
            <consortium name="EnsemblMetazoa"/>
        </authorList>
    </citation>
    <scope>IDENTIFICATION</scope>
    <source>
        <strain evidence="2">Jacobina</strain>
    </source>
</reference>
<dbReference type="VEuPathDB" id="VectorBase:LLONM1_000253"/>
<proteinExistence type="predicted"/>
<name>A0A1B0CQI7_LUTLO</name>
<dbReference type="EnsemblMetazoa" id="LLOJ007136-RA">
    <property type="protein sequence ID" value="LLOJ007136-PA"/>
    <property type="gene ID" value="LLOJ007136"/>
</dbReference>
<organism evidence="2 3">
    <name type="scientific">Lutzomyia longipalpis</name>
    <name type="common">Sand fly</name>
    <dbReference type="NCBI Taxonomy" id="7200"/>
    <lineage>
        <taxon>Eukaryota</taxon>
        <taxon>Metazoa</taxon>
        <taxon>Ecdysozoa</taxon>
        <taxon>Arthropoda</taxon>
        <taxon>Hexapoda</taxon>
        <taxon>Insecta</taxon>
        <taxon>Pterygota</taxon>
        <taxon>Neoptera</taxon>
        <taxon>Endopterygota</taxon>
        <taxon>Diptera</taxon>
        <taxon>Nematocera</taxon>
        <taxon>Psychodoidea</taxon>
        <taxon>Psychodidae</taxon>
        <taxon>Lutzomyia</taxon>
        <taxon>Lutzomyia</taxon>
    </lineage>
</organism>
<keyword evidence="1" id="KW-0472">Membrane</keyword>
<feature type="transmembrane region" description="Helical" evidence="1">
    <location>
        <begin position="66"/>
        <end position="84"/>
    </location>
</feature>
<dbReference type="Proteomes" id="UP000092461">
    <property type="component" value="Unassembled WGS sequence"/>
</dbReference>
<keyword evidence="1" id="KW-0812">Transmembrane</keyword>